<dbReference type="EMBL" id="QKWP01000680">
    <property type="protein sequence ID" value="RIB16387.1"/>
    <property type="molecule type" value="Genomic_DNA"/>
</dbReference>
<name>A0A397V4W0_9GLOM</name>
<evidence type="ECO:0000313" key="2">
    <source>
        <dbReference type="EMBL" id="RIB16387.1"/>
    </source>
</evidence>
<reference evidence="2 3" key="1">
    <citation type="submission" date="2018-06" db="EMBL/GenBank/DDBJ databases">
        <title>Comparative genomics reveals the genomic features of Rhizophagus irregularis, R. cerebriforme, R. diaphanum and Gigaspora rosea, and their symbiotic lifestyle signature.</title>
        <authorList>
            <person name="Morin E."/>
            <person name="San Clemente H."/>
            <person name="Chen E.C.H."/>
            <person name="De La Providencia I."/>
            <person name="Hainaut M."/>
            <person name="Kuo A."/>
            <person name="Kohler A."/>
            <person name="Murat C."/>
            <person name="Tang N."/>
            <person name="Roy S."/>
            <person name="Loubradou J."/>
            <person name="Henrissat B."/>
            <person name="Grigoriev I.V."/>
            <person name="Corradi N."/>
            <person name="Roux C."/>
            <person name="Martin F.M."/>
        </authorList>
    </citation>
    <scope>NUCLEOTIDE SEQUENCE [LARGE SCALE GENOMIC DNA]</scope>
    <source>
        <strain evidence="2 3">DAOM 194757</strain>
    </source>
</reference>
<keyword evidence="1" id="KW-0175">Coiled coil</keyword>
<comment type="caution">
    <text evidence="2">The sequence shown here is derived from an EMBL/GenBank/DDBJ whole genome shotgun (WGS) entry which is preliminary data.</text>
</comment>
<organism evidence="2 3">
    <name type="scientific">Gigaspora rosea</name>
    <dbReference type="NCBI Taxonomy" id="44941"/>
    <lineage>
        <taxon>Eukaryota</taxon>
        <taxon>Fungi</taxon>
        <taxon>Fungi incertae sedis</taxon>
        <taxon>Mucoromycota</taxon>
        <taxon>Glomeromycotina</taxon>
        <taxon>Glomeromycetes</taxon>
        <taxon>Diversisporales</taxon>
        <taxon>Gigasporaceae</taxon>
        <taxon>Gigaspora</taxon>
    </lineage>
</organism>
<dbReference type="OrthoDB" id="2434520at2759"/>
<protein>
    <submittedName>
        <fullName evidence="2">Uncharacterized protein</fullName>
    </submittedName>
</protein>
<evidence type="ECO:0000313" key="3">
    <source>
        <dbReference type="Proteomes" id="UP000266673"/>
    </source>
</evidence>
<gene>
    <name evidence="2" type="ORF">C2G38_2190110</name>
</gene>
<dbReference type="AlphaFoldDB" id="A0A397V4W0"/>
<proteinExistence type="predicted"/>
<dbReference type="Proteomes" id="UP000266673">
    <property type="component" value="Unassembled WGS sequence"/>
</dbReference>
<feature type="coiled-coil region" evidence="1">
    <location>
        <begin position="41"/>
        <end position="68"/>
    </location>
</feature>
<sequence>MVFEVIVEEFIRTDLGIPDEVGLKASMLDPQVLKLLPFTTNDERKNTETQLRAELAELEAQFNQNNDNDEVTIITKEEECDSLSAELWAHLQHPFHKEKHTNFPLLC</sequence>
<accession>A0A397V4W0</accession>
<evidence type="ECO:0000256" key="1">
    <source>
        <dbReference type="SAM" id="Coils"/>
    </source>
</evidence>
<keyword evidence="3" id="KW-1185">Reference proteome</keyword>